<gene>
    <name evidence="1" type="ORF">NP493_1402g01000</name>
</gene>
<proteinExistence type="predicted"/>
<comment type="caution">
    <text evidence="1">The sequence shown here is derived from an EMBL/GenBank/DDBJ whole genome shotgun (WGS) entry which is preliminary data.</text>
</comment>
<name>A0AAD9K501_RIDPI</name>
<sequence length="129" mass="14956">MVAAELSRTRADHRRQMEAKVRAKAAKTPLPPVYKQDPTPLLKYGRCQLPGTGNACYLYNITHKSHRLESMFSHHMGPPNVHPHMLCGWKLKLVIKMDDLEKWDISEHEINSHFTHRNLLRLIDICPKV</sequence>
<dbReference type="EMBL" id="JAODUO010001403">
    <property type="protein sequence ID" value="KAK2164661.1"/>
    <property type="molecule type" value="Genomic_DNA"/>
</dbReference>
<evidence type="ECO:0000313" key="1">
    <source>
        <dbReference type="EMBL" id="KAK2164661.1"/>
    </source>
</evidence>
<keyword evidence="2" id="KW-1185">Reference proteome</keyword>
<organism evidence="1 2">
    <name type="scientific">Ridgeia piscesae</name>
    <name type="common">Tubeworm</name>
    <dbReference type="NCBI Taxonomy" id="27915"/>
    <lineage>
        <taxon>Eukaryota</taxon>
        <taxon>Metazoa</taxon>
        <taxon>Spiralia</taxon>
        <taxon>Lophotrochozoa</taxon>
        <taxon>Annelida</taxon>
        <taxon>Polychaeta</taxon>
        <taxon>Sedentaria</taxon>
        <taxon>Canalipalpata</taxon>
        <taxon>Sabellida</taxon>
        <taxon>Siboglinidae</taxon>
        <taxon>Ridgeia</taxon>
    </lineage>
</organism>
<dbReference type="Proteomes" id="UP001209878">
    <property type="component" value="Unassembled WGS sequence"/>
</dbReference>
<accession>A0AAD9K501</accession>
<reference evidence="1" key="1">
    <citation type="journal article" date="2023" name="Mol. Biol. Evol.">
        <title>Third-Generation Sequencing Reveals the Adaptive Role of the Epigenome in Three Deep-Sea Polychaetes.</title>
        <authorList>
            <person name="Perez M."/>
            <person name="Aroh O."/>
            <person name="Sun Y."/>
            <person name="Lan Y."/>
            <person name="Juniper S.K."/>
            <person name="Young C.R."/>
            <person name="Angers B."/>
            <person name="Qian P.Y."/>
        </authorList>
    </citation>
    <scope>NUCLEOTIDE SEQUENCE</scope>
    <source>
        <strain evidence="1">R07B-5</strain>
    </source>
</reference>
<dbReference type="AlphaFoldDB" id="A0AAD9K501"/>
<evidence type="ECO:0000313" key="2">
    <source>
        <dbReference type="Proteomes" id="UP001209878"/>
    </source>
</evidence>
<protein>
    <submittedName>
        <fullName evidence="1">Uncharacterized protein</fullName>
    </submittedName>
</protein>